<keyword evidence="2" id="KW-1185">Reference proteome</keyword>
<proteinExistence type="predicted"/>
<evidence type="ECO:0000313" key="1">
    <source>
        <dbReference type="EMBL" id="MBB6438922.1"/>
    </source>
</evidence>
<reference evidence="1 2" key="1">
    <citation type="submission" date="2020-08" db="EMBL/GenBank/DDBJ databases">
        <title>Genomic Encyclopedia of Type Strains, Phase IV (KMG-IV): sequencing the most valuable type-strain genomes for metagenomic binning, comparative biology and taxonomic classification.</title>
        <authorList>
            <person name="Goeker M."/>
        </authorList>
    </citation>
    <scope>NUCLEOTIDE SEQUENCE [LARGE SCALE GENOMIC DNA]</scope>
    <source>
        <strain evidence="1 2">DSM 40141</strain>
    </source>
</reference>
<dbReference type="Proteomes" id="UP000540423">
    <property type="component" value="Unassembled WGS sequence"/>
</dbReference>
<name>A0A7X0HM62_9ACTN</name>
<protein>
    <submittedName>
        <fullName evidence="1">Uncharacterized protein</fullName>
    </submittedName>
</protein>
<dbReference type="RefSeq" id="WP_185035430.1">
    <property type="nucleotide sequence ID" value="NZ_BNBN01000006.1"/>
</dbReference>
<comment type="caution">
    <text evidence="1">The sequence shown here is derived from an EMBL/GenBank/DDBJ whole genome shotgun (WGS) entry which is preliminary data.</text>
</comment>
<organism evidence="1 2">
    <name type="scientific">Streptomyces candidus</name>
    <dbReference type="NCBI Taxonomy" id="67283"/>
    <lineage>
        <taxon>Bacteria</taxon>
        <taxon>Bacillati</taxon>
        <taxon>Actinomycetota</taxon>
        <taxon>Actinomycetes</taxon>
        <taxon>Kitasatosporales</taxon>
        <taxon>Streptomycetaceae</taxon>
        <taxon>Streptomyces</taxon>
    </lineage>
</organism>
<sequence>MSSYASPFPDDLLALQQQLHEAQADFHTLATAPPWGTGAAAAFTEEQVDQVEELWERIRELTMAVNEHPYWTSERGLRVVRGRDAGAA</sequence>
<gene>
    <name evidence="1" type="ORF">HNQ79_005434</name>
</gene>
<dbReference type="AlphaFoldDB" id="A0A7X0HM62"/>
<dbReference type="EMBL" id="JACHEM010000016">
    <property type="protein sequence ID" value="MBB6438922.1"/>
    <property type="molecule type" value="Genomic_DNA"/>
</dbReference>
<evidence type="ECO:0000313" key="2">
    <source>
        <dbReference type="Proteomes" id="UP000540423"/>
    </source>
</evidence>
<accession>A0A7X0HM62</accession>